<reference evidence="2" key="1">
    <citation type="journal article" date="2013" name="Nature">
        <title>Draft genome of the wheat A-genome progenitor Triticum urartu.</title>
        <authorList>
            <person name="Ling H.Q."/>
            <person name="Zhao S."/>
            <person name="Liu D."/>
            <person name="Wang J."/>
            <person name="Sun H."/>
            <person name="Zhang C."/>
            <person name="Fan H."/>
            <person name="Li D."/>
            <person name="Dong L."/>
            <person name="Tao Y."/>
            <person name="Gao C."/>
            <person name="Wu H."/>
            <person name="Li Y."/>
            <person name="Cui Y."/>
            <person name="Guo X."/>
            <person name="Zheng S."/>
            <person name="Wang B."/>
            <person name="Yu K."/>
            <person name="Liang Q."/>
            <person name="Yang W."/>
            <person name="Lou X."/>
            <person name="Chen J."/>
            <person name="Feng M."/>
            <person name="Jian J."/>
            <person name="Zhang X."/>
            <person name="Luo G."/>
            <person name="Jiang Y."/>
            <person name="Liu J."/>
            <person name="Wang Z."/>
            <person name="Sha Y."/>
            <person name="Zhang B."/>
            <person name="Wu H."/>
            <person name="Tang D."/>
            <person name="Shen Q."/>
            <person name="Xue P."/>
            <person name="Zou S."/>
            <person name="Wang X."/>
            <person name="Liu X."/>
            <person name="Wang F."/>
            <person name="Yang Y."/>
            <person name="An X."/>
            <person name="Dong Z."/>
            <person name="Zhang K."/>
            <person name="Zhang X."/>
            <person name="Luo M.C."/>
            <person name="Dvorak J."/>
            <person name="Tong Y."/>
            <person name="Wang J."/>
            <person name="Yang H."/>
            <person name="Li Z."/>
            <person name="Wang D."/>
            <person name="Zhang A."/>
            <person name="Wang J."/>
        </authorList>
    </citation>
    <scope>NUCLEOTIDE SEQUENCE</scope>
</reference>
<feature type="region of interest" description="Disordered" evidence="1">
    <location>
        <begin position="78"/>
        <end position="109"/>
    </location>
</feature>
<sequence length="144" mass="16642">MDNAKWRAYRKKRAFHAGNQEKRVYMSDGDPSQRPPREQGFKFMTCDSSWFPGNPSNHPSTAAAARRYTTPHALQLSLRHPAQRATAHRNPLRPRREEKREGMGGFQRQVKERTMEVKVAVLKGVRVVGDFGKKTWNKVKAIKR</sequence>
<evidence type="ECO:0000313" key="2">
    <source>
        <dbReference type="EMBL" id="EMS47985.1"/>
    </source>
</evidence>
<accession>M7Z6H2</accession>
<gene>
    <name evidence="2" type="ORF">TRIUR3_08169</name>
</gene>
<organism evidence="2">
    <name type="scientific">Triticum urartu</name>
    <name type="common">Red wild einkorn</name>
    <name type="synonym">Crithodium urartu</name>
    <dbReference type="NCBI Taxonomy" id="4572"/>
    <lineage>
        <taxon>Eukaryota</taxon>
        <taxon>Viridiplantae</taxon>
        <taxon>Streptophyta</taxon>
        <taxon>Embryophyta</taxon>
        <taxon>Tracheophyta</taxon>
        <taxon>Spermatophyta</taxon>
        <taxon>Magnoliopsida</taxon>
        <taxon>Liliopsida</taxon>
        <taxon>Poales</taxon>
        <taxon>Poaceae</taxon>
        <taxon>BOP clade</taxon>
        <taxon>Pooideae</taxon>
        <taxon>Triticodae</taxon>
        <taxon>Triticeae</taxon>
        <taxon>Triticinae</taxon>
        <taxon>Triticum</taxon>
    </lineage>
</organism>
<feature type="region of interest" description="Disordered" evidence="1">
    <location>
        <begin position="1"/>
        <end position="39"/>
    </location>
</feature>
<dbReference type="AlphaFoldDB" id="M7Z6H2"/>
<proteinExistence type="predicted"/>
<dbReference type="EMBL" id="KD253430">
    <property type="protein sequence ID" value="EMS47985.1"/>
    <property type="molecule type" value="Genomic_DNA"/>
</dbReference>
<evidence type="ECO:0000256" key="1">
    <source>
        <dbReference type="SAM" id="MobiDB-lite"/>
    </source>
</evidence>
<protein>
    <submittedName>
        <fullName evidence="2">Uncharacterized protein</fullName>
    </submittedName>
</protein>
<name>M7Z6H2_TRIUA</name>